<dbReference type="STRING" id="1232681.ADIS_0491"/>
<evidence type="ECO:0000259" key="1">
    <source>
        <dbReference type="Pfam" id="PF00326"/>
    </source>
</evidence>
<proteinExistence type="predicted"/>
<dbReference type="GO" id="GO:0008236">
    <property type="term" value="F:serine-type peptidase activity"/>
    <property type="evidence" value="ECO:0007669"/>
    <property type="project" value="InterPro"/>
</dbReference>
<evidence type="ECO:0000313" key="4">
    <source>
        <dbReference type="Proteomes" id="UP000013909"/>
    </source>
</evidence>
<protein>
    <submittedName>
        <fullName evidence="3">Dipeptidyl peptidase IV</fullName>
    </submittedName>
</protein>
<dbReference type="Gene3D" id="3.40.50.1820">
    <property type="entry name" value="alpha/beta hydrolase"/>
    <property type="match status" value="1"/>
</dbReference>
<dbReference type="InterPro" id="IPR050278">
    <property type="entry name" value="Serine_Prot_S9B/DPPIV"/>
</dbReference>
<dbReference type="PANTHER" id="PTHR11731">
    <property type="entry name" value="PROTEASE FAMILY S9B,C DIPEPTIDYL-PEPTIDASE IV-RELATED"/>
    <property type="match status" value="1"/>
</dbReference>
<dbReference type="InterPro" id="IPR002469">
    <property type="entry name" value="Peptidase_S9B_N"/>
</dbReference>
<gene>
    <name evidence="3" type="ORF">ADIS_0491</name>
</gene>
<accession>R7ZYD0</accession>
<reference evidence="3 4" key="1">
    <citation type="submission" date="2013-02" db="EMBL/GenBank/DDBJ databases">
        <title>A novel strain isolated from Lonar lake, Maharashtra, India.</title>
        <authorList>
            <person name="Singh A."/>
        </authorList>
    </citation>
    <scope>NUCLEOTIDE SEQUENCE [LARGE SCALE GENOMIC DNA]</scope>
    <source>
        <strain evidence="3 4">AK24</strain>
    </source>
</reference>
<comment type="caution">
    <text evidence="3">The sequence shown here is derived from an EMBL/GenBank/DDBJ whole genome shotgun (WGS) entry which is preliminary data.</text>
</comment>
<organism evidence="3 4">
    <name type="scientific">Lunatimonas lonarensis</name>
    <dbReference type="NCBI Taxonomy" id="1232681"/>
    <lineage>
        <taxon>Bacteria</taxon>
        <taxon>Pseudomonadati</taxon>
        <taxon>Bacteroidota</taxon>
        <taxon>Cytophagia</taxon>
        <taxon>Cytophagales</taxon>
        <taxon>Cyclobacteriaceae</taxon>
    </lineage>
</organism>
<feature type="domain" description="Dipeptidylpeptidase IV N-terminal" evidence="2">
    <location>
        <begin position="84"/>
        <end position="415"/>
    </location>
</feature>
<dbReference type="PANTHER" id="PTHR11731:SF193">
    <property type="entry name" value="DIPEPTIDYL PEPTIDASE 9"/>
    <property type="match status" value="1"/>
</dbReference>
<feature type="domain" description="Peptidase S9 prolyl oligopeptidase catalytic" evidence="1">
    <location>
        <begin position="507"/>
        <end position="703"/>
    </location>
</feature>
<dbReference type="Proteomes" id="UP000013909">
    <property type="component" value="Unassembled WGS sequence"/>
</dbReference>
<dbReference type="PATRIC" id="fig|1288963.3.peg.489"/>
<dbReference type="Pfam" id="PF00326">
    <property type="entry name" value="Peptidase_S9"/>
    <property type="match status" value="1"/>
</dbReference>
<sequence length="708" mass="79320">MEHAEARLKEIFEENRFQVKAFGGRWLPDGSGYCDLVHVPGRDTRSLVWYDLSSGERTMLLSKEILEAHGYKGTFQIKNYVLSADGDKILIELAGNDEEATNSVFWLLERSTGGIEKVTAGANSKISPDGNQILFTKQGDLYINDLTTNETKQLTFDGDFEAISNERAVWSPDSKRIAFVQADASAVSIRASLVPVDPSYPEIREQRFARVGGAIAKLRVGVLGLEGNETRWLSIPVPKEGFYLGEIGWAGNSEEVLVEKRNRFRDERQFLLAEVSTGKITTIYEESDPAWVVASYGTNGGVDWVQNFRSFIVLTEKDGWRHAYLHSRDGKKEVLLTPGEYDVIGRVGVDEDRGWFYYYASPDKGTQRYLYRVRLDGKGKPERISPMDQPGTHSYDISPDGKWAFHTYSTANKPPLTELVSLGDHKVVRILEDNAELTKKVNGLNSQPKEFISLDIGNGINMDAWVIKPRNFDPSLKYPVFVFVYGEPHAQTVMDSWGHAMADFHRIVADLGYLVVSMDNRGTPCPKGAAWRRAIAGSLGPLSTEEQAAGVKALARNYSYVDLDRVGIWGWSGGGSNTLNAMFRKPEVYKMGIAVAPKPQPHLYNAWFQEIYMKTPEVNPQGYRDSAPINFAEGLKGNLLIIHGTGETNTHLEITEGLVDRLIELGKPFDYMAYPNRDHGLSEGKGTQVHMRLYMLRYLLTHLPQGGR</sequence>
<dbReference type="AlphaFoldDB" id="R7ZYD0"/>
<dbReference type="EMBL" id="AQHR01000020">
    <property type="protein sequence ID" value="EON79074.1"/>
    <property type="molecule type" value="Genomic_DNA"/>
</dbReference>
<dbReference type="Pfam" id="PF00930">
    <property type="entry name" value="DPPIV_N"/>
    <property type="match status" value="1"/>
</dbReference>
<dbReference type="SUPFAM" id="SSF53474">
    <property type="entry name" value="alpha/beta-Hydrolases"/>
    <property type="match status" value="1"/>
</dbReference>
<evidence type="ECO:0000313" key="3">
    <source>
        <dbReference type="EMBL" id="EON79074.1"/>
    </source>
</evidence>
<dbReference type="GO" id="GO:0008239">
    <property type="term" value="F:dipeptidyl-peptidase activity"/>
    <property type="evidence" value="ECO:0007669"/>
    <property type="project" value="TreeGrafter"/>
</dbReference>
<evidence type="ECO:0000259" key="2">
    <source>
        <dbReference type="Pfam" id="PF00930"/>
    </source>
</evidence>
<dbReference type="GO" id="GO:0006508">
    <property type="term" value="P:proteolysis"/>
    <property type="evidence" value="ECO:0007669"/>
    <property type="project" value="InterPro"/>
</dbReference>
<name>R7ZYD0_9BACT</name>
<dbReference type="InterPro" id="IPR029058">
    <property type="entry name" value="AB_hydrolase_fold"/>
</dbReference>
<keyword evidence="4" id="KW-1185">Reference proteome</keyword>
<dbReference type="SUPFAM" id="SSF82171">
    <property type="entry name" value="DPP6 N-terminal domain-like"/>
    <property type="match status" value="1"/>
</dbReference>
<dbReference type="InterPro" id="IPR001375">
    <property type="entry name" value="Peptidase_S9_cat"/>
</dbReference>
<dbReference type="Gene3D" id="2.140.10.30">
    <property type="entry name" value="Dipeptidylpeptidase IV, N-terminal domain"/>
    <property type="match status" value="1"/>
</dbReference>